<dbReference type="Gene3D" id="3.40.50.300">
    <property type="entry name" value="P-loop containing nucleotide triphosphate hydrolases"/>
    <property type="match status" value="1"/>
</dbReference>
<evidence type="ECO:0000259" key="10">
    <source>
        <dbReference type="Pfam" id="PF23598"/>
    </source>
</evidence>
<dbReference type="Gene3D" id="3.80.10.10">
    <property type="entry name" value="Ribonuclease Inhibitor"/>
    <property type="match status" value="1"/>
</dbReference>
<dbReference type="InterPro" id="IPR027417">
    <property type="entry name" value="P-loop_NTPase"/>
</dbReference>
<dbReference type="Gene3D" id="1.20.5.4130">
    <property type="match status" value="1"/>
</dbReference>
<dbReference type="InterPro" id="IPR042197">
    <property type="entry name" value="Apaf_helical"/>
</dbReference>
<dbReference type="InterPro" id="IPR044974">
    <property type="entry name" value="Disease_R_plants"/>
</dbReference>
<dbReference type="Gene3D" id="1.10.8.430">
    <property type="entry name" value="Helical domain of apoptotic protease-activating factors"/>
    <property type="match status" value="1"/>
</dbReference>
<dbReference type="Pfam" id="PF18052">
    <property type="entry name" value="Rx_N"/>
    <property type="match status" value="1"/>
</dbReference>
<evidence type="ECO:0000256" key="4">
    <source>
        <dbReference type="ARBA" id="ARBA00022741"/>
    </source>
</evidence>
<dbReference type="EMBL" id="BMAC01000222">
    <property type="protein sequence ID" value="GFP90632.1"/>
    <property type="molecule type" value="Genomic_DNA"/>
</dbReference>
<keyword evidence="12" id="KW-1185">Reference proteome</keyword>
<dbReference type="Pfam" id="PF23559">
    <property type="entry name" value="WHD_DRP"/>
    <property type="match status" value="1"/>
</dbReference>
<dbReference type="GO" id="GO:0098542">
    <property type="term" value="P:defense response to other organism"/>
    <property type="evidence" value="ECO:0007669"/>
    <property type="project" value="TreeGrafter"/>
</dbReference>
<keyword evidence="2" id="KW-0433">Leucine-rich repeat</keyword>
<dbReference type="InterPro" id="IPR036388">
    <property type="entry name" value="WH-like_DNA-bd_sf"/>
</dbReference>
<dbReference type="InterPro" id="IPR002182">
    <property type="entry name" value="NB-ARC"/>
</dbReference>
<comment type="similarity">
    <text evidence="1">Belongs to the disease resistance NB-LRR family.</text>
</comment>
<evidence type="ECO:0000259" key="8">
    <source>
        <dbReference type="Pfam" id="PF18052"/>
    </source>
</evidence>
<evidence type="ECO:0000256" key="3">
    <source>
        <dbReference type="ARBA" id="ARBA00022737"/>
    </source>
</evidence>
<evidence type="ECO:0000313" key="12">
    <source>
        <dbReference type="Proteomes" id="UP000653305"/>
    </source>
</evidence>
<evidence type="ECO:0000256" key="6">
    <source>
        <dbReference type="ARBA" id="ARBA00022840"/>
    </source>
</evidence>
<feature type="domain" description="Disease resistance N-terminal" evidence="8">
    <location>
        <begin position="5"/>
        <end position="88"/>
    </location>
</feature>
<dbReference type="GO" id="GO:0051607">
    <property type="term" value="P:defense response to virus"/>
    <property type="evidence" value="ECO:0007669"/>
    <property type="project" value="UniProtKB-ARBA"/>
</dbReference>
<evidence type="ECO:0000259" key="7">
    <source>
        <dbReference type="Pfam" id="PF00931"/>
    </source>
</evidence>
<dbReference type="InterPro" id="IPR003591">
    <property type="entry name" value="Leu-rich_rpt_typical-subtyp"/>
</dbReference>
<dbReference type="GO" id="GO:0005524">
    <property type="term" value="F:ATP binding"/>
    <property type="evidence" value="ECO:0007669"/>
    <property type="project" value="UniProtKB-KW"/>
</dbReference>
<dbReference type="Pfam" id="PF23598">
    <property type="entry name" value="LRR_14"/>
    <property type="match status" value="1"/>
</dbReference>
<comment type="caution">
    <text evidence="11">The sequence shown here is derived from an EMBL/GenBank/DDBJ whole genome shotgun (WGS) entry which is preliminary data.</text>
</comment>
<dbReference type="PRINTS" id="PR00364">
    <property type="entry name" value="DISEASERSIST"/>
</dbReference>
<feature type="domain" description="NB-ARC" evidence="7">
    <location>
        <begin position="180"/>
        <end position="343"/>
    </location>
</feature>
<dbReference type="InterPro" id="IPR032675">
    <property type="entry name" value="LRR_dom_sf"/>
</dbReference>
<dbReference type="CDD" id="cd14798">
    <property type="entry name" value="RX-CC_like"/>
    <property type="match status" value="1"/>
</dbReference>
<dbReference type="Proteomes" id="UP000653305">
    <property type="component" value="Unassembled WGS sequence"/>
</dbReference>
<keyword evidence="4" id="KW-0547">Nucleotide-binding</keyword>
<dbReference type="FunFam" id="3.40.50.300:FF:001091">
    <property type="entry name" value="Probable disease resistance protein At1g61300"/>
    <property type="match status" value="1"/>
</dbReference>
<dbReference type="OrthoDB" id="646178at2759"/>
<gene>
    <name evidence="11" type="ORF">PHJA_001207300</name>
</gene>
<feature type="domain" description="Disease resistance protein winged helix" evidence="9">
    <location>
        <begin position="432"/>
        <end position="504"/>
    </location>
</feature>
<evidence type="ECO:0000313" key="11">
    <source>
        <dbReference type="EMBL" id="GFP90632.1"/>
    </source>
</evidence>
<dbReference type="FunFam" id="1.10.8.430:FF:000003">
    <property type="entry name" value="Probable disease resistance protein At5g66910"/>
    <property type="match status" value="1"/>
</dbReference>
<feature type="domain" description="Disease resistance R13L4/SHOC-2-like LRR" evidence="10">
    <location>
        <begin position="570"/>
        <end position="842"/>
    </location>
</feature>
<evidence type="ECO:0000256" key="1">
    <source>
        <dbReference type="ARBA" id="ARBA00008894"/>
    </source>
</evidence>
<dbReference type="PANTHER" id="PTHR23155:SF1205">
    <property type="entry name" value="DISEASE RESISTANCE PROTEIN RPM1"/>
    <property type="match status" value="1"/>
</dbReference>
<keyword evidence="3" id="KW-0677">Repeat</keyword>
<name>A0A830BXF5_9LAMI</name>
<dbReference type="SUPFAM" id="SSF52058">
    <property type="entry name" value="L domain-like"/>
    <property type="match status" value="1"/>
</dbReference>
<evidence type="ECO:0000259" key="9">
    <source>
        <dbReference type="Pfam" id="PF23559"/>
    </source>
</evidence>
<dbReference type="Pfam" id="PF00931">
    <property type="entry name" value="NB-ARC"/>
    <property type="match status" value="1"/>
</dbReference>
<dbReference type="InterPro" id="IPR058922">
    <property type="entry name" value="WHD_DRP"/>
</dbReference>
<keyword evidence="5" id="KW-0611">Plant defense</keyword>
<dbReference type="InterPro" id="IPR001611">
    <property type="entry name" value="Leu-rich_rpt"/>
</dbReference>
<proteinExistence type="inferred from homology"/>
<protein>
    <submittedName>
        <fullName evidence="11">Disease resistance protein rpp13</fullName>
    </submittedName>
</protein>
<dbReference type="SMART" id="SM00369">
    <property type="entry name" value="LRR_TYP"/>
    <property type="match status" value="2"/>
</dbReference>
<dbReference type="InterPro" id="IPR038005">
    <property type="entry name" value="RX-like_CC"/>
</dbReference>
<dbReference type="PROSITE" id="PS51450">
    <property type="entry name" value="LRR"/>
    <property type="match status" value="1"/>
</dbReference>
<dbReference type="AlphaFoldDB" id="A0A830BXF5"/>
<dbReference type="PANTHER" id="PTHR23155">
    <property type="entry name" value="DISEASE RESISTANCE PROTEIN RP"/>
    <property type="match status" value="1"/>
</dbReference>
<keyword evidence="6" id="KW-0067">ATP-binding</keyword>
<accession>A0A830BXF5</accession>
<organism evidence="11 12">
    <name type="scientific">Phtheirospermum japonicum</name>
    <dbReference type="NCBI Taxonomy" id="374723"/>
    <lineage>
        <taxon>Eukaryota</taxon>
        <taxon>Viridiplantae</taxon>
        <taxon>Streptophyta</taxon>
        <taxon>Embryophyta</taxon>
        <taxon>Tracheophyta</taxon>
        <taxon>Spermatophyta</taxon>
        <taxon>Magnoliopsida</taxon>
        <taxon>eudicotyledons</taxon>
        <taxon>Gunneridae</taxon>
        <taxon>Pentapetalae</taxon>
        <taxon>asterids</taxon>
        <taxon>lamiids</taxon>
        <taxon>Lamiales</taxon>
        <taxon>Orobanchaceae</taxon>
        <taxon>Orobanchaceae incertae sedis</taxon>
        <taxon>Phtheirospermum</taxon>
    </lineage>
</organism>
<dbReference type="Gene3D" id="1.10.10.10">
    <property type="entry name" value="Winged helix-like DNA-binding domain superfamily/Winged helix DNA-binding domain"/>
    <property type="match status" value="1"/>
</dbReference>
<reference evidence="11" key="1">
    <citation type="submission" date="2020-07" db="EMBL/GenBank/DDBJ databases">
        <title>Ethylene signaling mediates host invasion by parasitic plants.</title>
        <authorList>
            <person name="Yoshida S."/>
        </authorList>
    </citation>
    <scope>NUCLEOTIDE SEQUENCE</scope>
    <source>
        <strain evidence="11">Okayama</strain>
    </source>
</reference>
<evidence type="ECO:0000256" key="5">
    <source>
        <dbReference type="ARBA" id="ARBA00022821"/>
    </source>
</evidence>
<evidence type="ECO:0000256" key="2">
    <source>
        <dbReference type="ARBA" id="ARBA00022614"/>
    </source>
</evidence>
<dbReference type="FunFam" id="1.10.10.10:FF:000322">
    <property type="entry name" value="Probable disease resistance protein At1g63360"/>
    <property type="match status" value="1"/>
</dbReference>
<dbReference type="InterPro" id="IPR041118">
    <property type="entry name" value="Rx_N"/>
</dbReference>
<sequence length="861" mass="99014">MAEAALSFAVQKLGQLVIEKVGFIQGVEGQLKWLKDELEMMQCLLKDAAEKQGDDERIRKWVSDIRDLAQDADDAIETFVLRVDAPRMSRGLLGRFAYLPRHAYHLNRVGEEIERIRAGLEALDKRRERYGIERTGPEEPVFVRRSKDVEWRRRLSPWQKDKHVVGMEGDVDLLLRRAILEERDGLSVAGIVGMGGIGKSTLARVVYNHAAVAERFERRGWVCISSEFKEKEMIKELVVQLAEPTEDKLKIVETMEKMEVPSLREMLQRCLMGRRYLIVVDDVWEQGHWKSLASALPCQDQPSRLLLTSRSRDITKPAQYVHGMKILDSHTSWQLFLSKAFGDNNDGQCPQDLENIGRKILRKCNGLPLAITVVGGLLAEQRQTESEWEKVLKGMNSYSGRGDENSVSAILELSYHNLPPQLKSCFLCMGFFNEDATIRVEKLVQVWIAQGLVVQNEAGEEETMEEIARRYLDELINRNMVQVKEMSTDNRVKTCNIHDLLRELSITKAKEEINFEILRDGDSRSLDKPRHRVIYYEKESFVYSNDRNKRLRSLFFRGGSYINACSTTPSHWKSFELLRILDFEDFGLKKLPDAIGSLVGLRHLGLRNNHIKKLPSSLGHLKNLEVLDVSKNYFVKVPSAIWNMDNLRHLYMSFFIFDAPLKKSALNYLQTLNYILIYHWMPDHPRHMTNLRKLGIELDRDSDVMKLCTTSLAMLDNLVCLNLRWYGFRRVMPLDGLGTLHRLTQLKLHGELAMLPSAGNFPPNISYLSLVRTHLDEDPTPVLEKLPKLLHLKLNDAYVGSKMVVSDDGFPRLRVLCLRSMLRLRNIKVGKGGLPQIERFETNECHDLLVPEKLRCMSISL</sequence>
<dbReference type="InterPro" id="IPR055414">
    <property type="entry name" value="LRR_R13L4/SHOC2-like"/>
</dbReference>
<dbReference type="GO" id="GO:0043531">
    <property type="term" value="F:ADP binding"/>
    <property type="evidence" value="ECO:0007669"/>
    <property type="project" value="InterPro"/>
</dbReference>
<dbReference type="SUPFAM" id="SSF52540">
    <property type="entry name" value="P-loop containing nucleoside triphosphate hydrolases"/>
    <property type="match status" value="1"/>
</dbReference>